<evidence type="ECO:0000313" key="8">
    <source>
        <dbReference type="RefSeq" id="XP_030987762.1"/>
    </source>
</evidence>
<feature type="compositionally biased region" description="Low complexity" evidence="4">
    <location>
        <begin position="98"/>
        <end position="110"/>
    </location>
</feature>
<name>A0A6P8BKZ6_PYRGI</name>
<feature type="region of interest" description="Disordered" evidence="4">
    <location>
        <begin position="309"/>
        <end position="405"/>
    </location>
</feature>
<feature type="region of interest" description="Disordered" evidence="4">
    <location>
        <begin position="516"/>
        <end position="535"/>
    </location>
</feature>
<feature type="domain" description="Fork-head" evidence="6">
    <location>
        <begin position="739"/>
        <end position="811"/>
    </location>
</feature>
<feature type="compositionally biased region" description="Acidic residues" evidence="4">
    <location>
        <begin position="569"/>
        <end position="593"/>
    </location>
</feature>
<dbReference type="InterPro" id="IPR036390">
    <property type="entry name" value="WH_DNA-bd_sf"/>
</dbReference>
<keyword evidence="7" id="KW-1185">Reference proteome</keyword>
<dbReference type="PROSITE" id="PS50006">
    <property type="entry name" value="FHA_DOMAIN"/>
    <property type="match status" value="1"/>
</dbReference>
<protein>
    <recommendedName>
        <fullName evidence="9">Fork-head domain-containing protein</fullName>
    </recommendedName>
</protein>
<feature type="compositionally biased region" description="Low complexity" evidence="4">
    <location>
        <begin position="901"/>
        <end position="911"/>
    </location>
</feature>
<dbReference type="InterPro" id="IPR000253">
    <property type="entry name" value="FHA_dom"/>
</dbReference>
<feature type="region of interest" description="Disordered" evidence="4">
    <location>
        <begin position="856"/>
        <end position="1012"/>
    </location>
</feature>
<gene>
    <name evidence="8" type="ORF">PgNI_01635</name>
</gene>
<evidence type="ECO:0000256" key="2">
    <source>
        <dbReference type="ARBA" id="ARBA00023242"/>
    </source>
</evidence>
<dbReference type="PANTHER" id="PTHR21712:SF29">
    <property type="entry name" value="PRE-RRNA-PROCESSING PROTEIN FHL1"/>
    <property type="match status" value="1"/>
</dbReference>
<feature type="compositionally biased region" description="Basic and acidic residues" evidence="4">
    <location>
        <begin position="639"/>
        <end position="656"/>
    </location>
</feature>
<dbReference type="GO" id="GO:0060962">
    <property type="term" value="P:regulation of ribosomal protein gene transcription by RNA polymerase II"/>
    <property type="evidence" value="ECO:0007669"/>
    <property type="project" value="InterPro"/>
</dbReference>
<evidence type="ECO:0000256" key="4">
    <source>
        <dbReference type="SAM" id="MobiDB-lite"/>
    </source>
</evidence>
<dbReference type="InterPro" id="IPR036388">
    <property type="entry name" value="WH-like_DNA-bd_sf"/>
</dbReference>
<evidence type="ECO:0000256" key="3">
    <source>
        <dbReference type="PROSITE-ProRule" id="PRU00089"/>
    </source>
</evidence>
<sequence>MTSPVNEPEGPSRPESPRPDPHAPDEPAPPPVAMASNPTPAAEVKPESQDQIGGPKDESKSGHDAAAPSANSEPPVAMDSTASEPPAEGRPQTPKPDSAASSKSLATSALPQTPAENASQLPAPQPGTATSQYQTVADLQPFQANLLAAISQGEQALTAGMTTPMVGLNGAGDMGQTFIDWDLAAKNPDAMTSTMIAFHQIIMSSVTTASPAQLLMAMKNDGNQQSLNRAANLQPTINPSNVILPIQQSGAANPLAVSNSGQMDGTQITQSKGLESFARIEFADSIFQVTTYEVVIGRDYKAMVEQKKAEDRRAAHRERVLQAQREGLPEPEMEPEELFQPREKYSKSYVSEEGGMLGPASSESDNPDKPPRKRRKRVRATGDKRGQSPLNNGTRGNSPANGRLLGLLPDRQYVEHTPGAAKVDLEKLKPSPHQRADVRIHSPRYSGTRSISREHLKILFNPDKQVFEATCLGRNGFFYDDVFHTEMTTVVLRSGCMLQISDVEFQFFINGVKDGETGAEDYPEEQPLRPHSEGGKEMSFEFESAHGGDARSTTSESGDEESQAQAIDPDSDDEPLSDLDDMDLDDAGEDDPAADVPMPTVEDDDTGGSASKLQLPLPDSSDTPKKRGPGRPPKNGIRSKREERLLRKAALEEAKKNAPPPVPGEPPIKRKVGRPRKNPLPEGAEDRPEKRKYKPRKPKNEDGEVSDGEKAAREKRKEKHKTPPLELKREDYTEEQLQKPNKNYSVLIDEVLMEAPPEGFTLKQVYKRIQMKYPWYYFEVDTKGWESSVRHNLIGNEAFYKDDHMWKRVPGVELDAGRKRKAGSPDQKMAAPPNMGGATQWTSQIPQQQQYHVAQGYSLGPSPTPGMPMGHGLPQTAQTPKQPLPPHQPTGVVNQHPMPQPSYQAPSAYPQAPTPAPTQLPGYMQGNTARQAQPGPQQAPYNPAFANKPQSSYVPAPVNQAAPAAMNTPQQQPHVQHQATQQQRPQPVNYNQNQMQGARGAHPGTMGSMNQNAGAQLGVNRATMAAPPPAALPPLKPAIDPDVANFLKNFRIQVINQLEKKVPQAAELVAMSVINRGLGFSTISIAPASVAPVEKVIMTVFDTARQKYPTLADPKLVEKLTSFKKLGIDTLKGKLGEERSEALVLSAINRVLGLCEASFMQPANDTQKQEIEQAEGLLIKLAKNIVLEFQKEVAAASVGAVAGNGR</sequence>
<feature type="DNA-binding region" description="Fork-head" evidence="3">
    <location>
        <begin position="739"/>
        <end position="811"/>
    </location>
</feature>
<feature type="region of interest" description="Disordered" evidence="4">
    <location>
        <begin position="816"/>
        <end position="844"/>
    </location>
</feature>
<feature type="compositionally biased region" description="Low complexity" evidence="4">
    <location>
        <begin position="954"/>
        <end position="988"/>
    </location>
</feature>
<proteinExistence type="predicted"/>
<feature type="compositionally biased region" description="Basic and acidic residues" evidence="4">
    <location>
        <begin position="10"/>
        <end position="25"/>
    </location>
</feature>
<dbReference type="Pfam" id="PF00498">
    <property type="entry name" value="FHA"/>
    <property type="match status" value="1"/>
</dbReference>
<feature type="compositionally biased region" description="Basic and acidic residues" evidence="4">
    <location>
        <begin position="698"/>
        <end position="712"/>
    </location>
</feature>
<feature type="domain" description="FHA" evidence="5">
    <location>
        <begin position="423"/>
        <end position="484"/>
    </location>
</feature>
<dbReference type="SMART" id="SM00339">
    <property type="entry name" value="FH"/>
    <property type="match status" value="1"/>
</dbReference>
<evidence type="ECO:0008006" key="9">
    <source>
        <dbReference type="Google" id="ProtNLM"/>
    </source>
</evidence>
<accession>A0A6P8BKZ6</accession>
<dbReference type="AlphaFoldDB" id="A0A6P8BKZ6"/>
<dbReference type="GO" id="GO:0043565">
    <property type="term" value="F:sequence-specific DNA binding"/>
    <property type="evidence" value="ECO:0007669"/>
    <property type="project" value="InterPro"/>
</dbReference>
<dbReference type="Proteomes" id="UP000515153">
    <property type="component" value="Unplaced"/>
</dbReference>
<dbReference type="PRINTS" id="PR00053">
    <property type="entry name" value="FORKHEAD"/>
</dbReference>
<dbReference type="Pfam" id="PF00250">
    <property type="entry name" value="Forkhead"/>
    <property type="match status" value="1"/>
</dbReference>
<dbReference type="GeneID" id="41956620"/>
<dbReference type="KEGG" id="pgri:PgNI_01635"/>
<reference evidence="8" key="3">
    <citation type="submission" date="2025-08" db="UniProtKB">
        <authorList>
            <consortium name="RefSeq"/>
        </authorList>
    </citation>
    <scope>IDENTIFICATION</scope>
    <source>
        <strain evidence="8">NI907</strain>
    </source>
</reference>
<feature type="region of interest" description="Disordered" evidence="4">
    <location>
        <begin position="1"/>
        <end position="130"/>
    </location>
</feature>
<dbReference type="GO" id="GO:0003700">
    <property type="term" value="F:DNA-binding transcription factor activity"/>
    <property type="evidence" value="ECO:0007669"/>
    <property type="project" value="InterPro"/>
</dbReference>
<reference evidence="8" key="1">
    <citation type="journal article" date="2019" name="Mol. Biol. Evol.">
        <title>Blast fungal genomes show frequent chromosomal changes, gene gains and losses, and effector gene turnover.</title>
        <authorList>
            <person name="Gomez Luciano L.B."/>
            <person name="Jason Tsai I."/>
            <person name="Chuma I."/>
            <person name="Tosa Y."/>
            <person name="Chen Y.H."/>
            <person name="Li J.Y."/>
            <person name="Li M.Y."/>
            <person name="Jade Lu M.Y."/>
            <person name="Nakayashiki H."/>
            <person name="Li W.H."/>
        </authorList>
    </citation>
    <scope>NUCLEOTIDE SEQUENCE</scope>
    <source>
        <strain evidence="8">NI907</strain>
    </source>
</reference>
<feature type="compositionally biased region" description="Polar residues" evidence="4">
    <location>
        <begin position="388"/>
        <end position="400"/>
    </location>
</feature>
<dbReference type="GO" id="GO:0005634">
    <property type="term" value="C:nucleus"/>
    <property type="evidence" value="ECO:0007669"/>
    <property type="project" value="UniProtKB-SubCell"/>
</dbReference>
<dbReference type="InterPro" id="IPR045178">
    <property type="entry name" value="Fhl1/FHA1"/>
</dbReference>
<dbReference type="SUPFAM" id="SSF46785">
    <property type="entry name" value="Winged helix' DNA-binding domain"/>
    <property type="match status" value="1"/>
</dbReference>
<feature type="compositionally biased region" description="Polar residues" evidence="4">
    <location>
        <begin position="114"/>
        <end position="130"/>
    </location>
</feature>
<reference evidence="8" key="2">
    <citation type="submission" date="2019-10" db="EMBL/GenBank/DDBJ databases">
        <authorList>
            <consortium name="NCBI Genome Project"/>
        </authorList>
    </citation>
    <scope>NUCLEOTIDE SEQUENCE</scope>
    <source>
        <strain evidence="8">NI907</strain>
    </source>
</reference>
<evidence type="ECO:0000259" key="5">
    <source>
        <dbReference type="PROSITE" id="PS50006"/>
    </source>
</evidence>
<evidence type="ECO:0000259" key="6">
    <source>
        <dbReference type="PROSITE" id="PS50039"/>
    </source>
</evidence>
<dbReference type="InterPro" id="IPR008984">
    <property type="entry name" value="SMAD_FHA_dom_sf"/>
</dbReference>
<comment type="subcellular location">
    <subcellularLocation>
        <location evidence="3">Nucleus</location>
    </subcellularLocation>
</comment>
<evidence type="ECO:0000256" key="1">
    <source>
        <dbReference type="ARBA" id="ARBA00023125"/>
    </source>
</evidence>
<dbReference type="PANTHER" id="PTHR21712">
    <property type="entry name" value="PRE-RRNA-PROCESSING PROTEIN FHL1"/>
    <property type="match status" value="1"/>
</dbReference>
<feature type="compositionally biased region" description="Basic and acidic residues" evidence="4">
    <location>
        <begin position="526"/>
        <end position="535"/>
    </location>
</feature>
<dbReference type="OrthoDB" id="5402974at2759"/>
<dbReference type="RefSeq" id="XP_030987762.1">
    <property type="nucleotide sequence ID" value="XM_031121707.1"/>
</dbReference>
<dbReference type="Gene3D" id="1.10.10.10">
    <property type="entry name" value="Winged helix-like DNA-binding domain superfamily/Winged helix DNA-binding domain"/>
    <property type="match status" value="1"/>
</dbReference>
<keyword evidence="2 3" id="KW-0539">Nucleus</keyword>
<dbReference type="InterPro" id="IPR001766">
    <property type="entry name" value="Fork_head_dom"/>
</dbReference>
<dbReference type="SUPFAM" id="SSF49879">
    <property type="entry name" value="SMAD/FHA domain"/>
    <property type="match status" value="1"/>
</dbReference>
<feature type="compositionally biased region" description="Basic and acidic residues" evidence="4">
    <location>
        <begin position="309"/>
        <end position="320"/>
    </location>
</feature>
<organism evidence="7 8">
    <name type="scientific">Pyricularia grisea</name>
    <name type="common">Crabgrass-specific blast fungus</name>
    <name type="synonym">Magnaporthe grisea</name>
    <dbReference type="NCBI Taxonomy" id="148305"/>
    <lineage>
        <taxon>Eukaryota</taxon>
        <taxon>Fungi</taxon>
        <taxon>Dikarya</taxon>
        <taxon>Ascomycota</taxon>
        <taxon>Pezizomycotina</taxon>
        <taxon>Sordariomycetes</taxon>
        <taxon>Sordariomycetidae</taxon>
        <taxon>Magnaporthales</taxon>
        <taxon>Pyriculariaceae</taxon>
        <taxon>Pyricularia</taxon>
    </lineage>
</organism>
<dbReference type="PROSITE" id="PS50039">
    <property type="entry name" value="FORK_HEAD_3"/>
    <property type="match status" value="1"/>
</dbReference>
<feature type="compositionally biased region" description="Low complexity" evidence="4">
    <location>
        <begin position="929"/>
        <end position="944"/>
    </location>
</feature>
<evidence type="ECO:0000313" key="7">
    <source>
        <dbReference type="Proteomes" id="UP000515153"/>
    </source>
</evidence>
<feature type="region of interest" description="Disordered" evidence="4">
    <location>
        <begin position="541"/>
        <end position="728"/>
    </location>
</feature>
<keyword evidence="1 3" id="KW-0238">DNA-binding</keyword>